<comment type="caution">
    <text evidence="2">The sequence shown here is derived from an EMBL/GenBank/DDBJ whole genome shotgun (WGS) entry which is preliminary data.</text>
</comment>
<dbReference type="Proteomes" id="UP000271590">
    <property type="component" value="Unassembled WGS sequence"/>
</dbReference>
<reference evidence="2 3" key="1">
    <citation type="submission" date="2018-11" db="EMBL/GenBank/DDBJ databases">
        <title>The genome of Variovorax sp T529.</title>
        <authorList>
            <person name="Gao J."/>
        </authorList>
    </citation>
    <scope>NUCLEOTIDE SEQUENCE [LARGE SCALE GENOMIC DNA]</scope>
    <source>
        <strain evidence="2 3">T529</strain>
    </source>
</reference>
<protein>
    <submittedName>
        <fullName evidence="2">Uncharacterized protein</fullName>
    </submittedName>
</protein>
<accession>A0A3P3E7G2</accession>
<feature type="region of interest" description="Disordered" evidence="1">
    <location>
        <begin position="96"/>
        <end position="116"/>
    </location>
</feature>
<dbReference type="RefSeq" id="WP_124961380.1">
    <property type="nucleotide sequence ID" value="NZ_RQXU01000025.1"/>
</dbReference>
<evidence type="ECO:0000313" key="3">
    <source>
        <dbReference type="Proteomes" id="UP000271590"/>
    </source>
</evidence>
<evidence type="ECO:0000313" key="2">
    <source>
        <dbReference type="EMBL" id="RRH82294.1"/>
    </source>
</evidence>
<gene>
    <name evidence="2" type="ORF">EH244_26970</name>
</gene>
<evidence type="ECO:0000256" key="1">
    <source>
        <dbReference type="SAM" id="MobiDB-lite"/>
    </source>
</evidence>
<name>A0A3P3E7G2_9BURK</name>
<proteinExistence type="predicted"/>
<dbReference type="AlphaFoldDB" id="A0A3P3E7G2"/>
<organism evidence="2 3">
    <name type="scientific">Variovorax beijingensis</name>
    <dbReference type="NCBI Taxonomy" id="2496117"/>
    <lineage>
        <taxon>Bacteria</taxon>
        <taxon>Pseudomonadati</taxon>
        <taxon>Pseudomonadota</taxon>
        <taxon>Betaproteobacteria</taxon>
        <taxon>Burkholderiales</taxon>
        <taxon>Comamonadaceae</taxon>
        <taxon>Variovorax</taxon>
    </lineage>
</organism>
<dbReference type="EMBL" id="RQXU01000025">
    <property type="protein sequence ID" value="RRH82294.1"/>
    <property type="molecule type" value="Genomic_DNA"/>
</dbReference>
<sequence length="172" mass="19578">MRVKQIEDLPMATSAELYQLSWVIEQLMADPRRIVQARSQLHMGQLVKYWDWGTGKLREARIAAMKDRQVTLIDEQSKQRFSVLYAAVVPVDEQQAATSSSPATAAPLRPPPEIHHKQDFRVGQRVSFSDQSLKRHVGEIVRINQRTATVHCDGRAWRVGFALLQHVTDVTP</sequence>
<feature type="compositionally biased region" description="Low complexity" evidence="1">
    <location>
        <begin position="96"/>
        <end position="107"/>
    </location>
</feature>